<name>A0A6H1U5A0_9CYAN</name>
<dbReference type="EMBL" id="CP051167">
    <property type="protein sequence ID" value="QIZ73330.1"/>
    <property type="molecule type" value="Genomic_DNA"/>
</dbReference>
<accession>A0A6H1U5A0</accession>
<gene>
    <name evidence="2" type="ORF">HCG48_24270</name>
</gene>
<protein>
    <recommendedName>
        <fullName evidence="1">DUF5895 domain-containing protein</fullName>
    </recommendedName>
</protein>
<evidence type="ECO:0000259" key="1">
    <source>
        <dbReference type="Pfam" id="PF19247"/>
    </source>
</evidence>
<keyword evidence="3" id="KW-1185">Reference proteome</keyword>
<feature type="domain" description="DUF5895" evidence="1">
    <location>
        <begin position="11"/>
        <end position="161"/>
    </location>
</feature>
<dbReference type="InterPro" id="IPR045414">
    <property type="entry name" value="DUF5895"/>
</dbReference>
<reference evidence="2 3" key="1">
    <citation type="submission" date="2020-04" db="EMBL/GenBank/DDBJ databases">
        <authorList>
            <person name="Basu S."/>
            <person name="Maruthanayagam V."/>
            <person name="Chakraborty S."/>
            <person name="Pramanik A."/>
            <person name="Mukherjee J."/>
            <person name="Brink B."/>
        </authorList>
    </citation>
    <scope>NUCLEOTIDE SEQUENCE [LARGE SCALE GENOMIC DNA]</scope>
    <source>
        <strain evidence="2 3">AP17</strain>
    </source>
</reference>
<dbReference type="Proteomes" id="UP000500857">
    <property type="component" value="Chromosome"/>
</dbReference>
<organism evidence="2 3">
    <name type="scientific">Oxynema aestuarii AP17</name>
    <dbReference type="NCBI Taxonomy" id="2064643"/>
    <lineage>
        <taxon>Bacteria</taxon>
        <taxon>Bacillati</taxon>
        <taxon>Cyanobacteriota</taxon>
        <taxon>Cyanophyceae</taxon>
        <taxon>Oscillatoriophycideae</taxon>
        <taxon>Oscillatoriales</taxon>
        <taxon>Oscillatoriaceae</taxon>
        <taxon>Oxynema</taxon>
        <taxon>Oxynema aestuarii</taxon>
    </lineage>
</organism>
<evidence type="ECO:0000313" key="3">
    <source>
        <dbReference type="Proteomes" id="UP000500857"/>
    </source>
</evidence>
<proteinExistence type="predicted"/>
<dbReference type="AlphaFoldDB" id="A0A6H1U5A0"/>
<sequence>MPRTSNTAAFDFDDDKFQAPPSEIMPWCQIVNPRYTDNGMTPFGFAISAENATNAGFTPDENWQHVEYEFGDGEIKDLYLTTTPKVIVVRRGPVCIKYRETGELVGRLGDYYDMFMANKVKFKTFTRHLVFLVGEDKKFLHPHPLRLSVSGAAGASFGSCYRLVRSGETPSGFTVELEKAYASFRNQPYVAKNPLFHAHGIYCPFIEAVEKGMGENTALVATTTDYEHPTASNLIDYLIPSNSKESEIICNAFEEYQNFGQDIPKMEEPPKETTPDDGNAYVYEDEFDYAEPPY</sequence>
<dbReference type="RefSeq" id="WP_168571476.1">
    <property type="nucleotide sequence ID" value="NZ_CP051167.1"/>
</dbReference>
<evidence type="ECO:0000313" key="2">
    <source>
        <dbReference type="EMBL" id="QIZ73330.1"/>
    </source>
</evidence>
<dbReference type="KEGG" id="oxy:HCG48_24270"/>
<dbReference type="Pfam" id="PF19247">
    <property type="entry name" value="DUF5895"/>
    <property type="match status" value="1"/>
</dbReference>